<comment type="caution">
    <text evidence="1">The sequence shown here is derived from an EMBL/GenBank/DDBJ whole genome shotgun (WGS) entry which is preliminary data.</text>
</comment>
<dbReference type="AlphaFoldDB" id="A0A9X1L859"/>
<protein>
    <submittedName>
        <fullName evidence="1">Uncharacterized protein</fullName>
    </submittedName>
</protein>
<dbReference type="Gene3D" id="3.90.550.10">
    <property type="entry name" value="Spore Coat Polysaccharide Biosynthesis Protein SpsA, Chain A"/>
    <property type="match status" value="1"/>
</dbReference>
<keyword evidence="2" id="KW-1185">Reference proteome</keyword>
<gene>
    <name evidence="1" type="ORF">LG651_13200</name>
</gene>
<evidence type="ECO:0000313" key="2">
    <source>
        <dbReference type="Proteomes" id="UP001139286"/>
    </source>
</evidence>
<sequence length="326" mass="37254">MTSKSAICTLFEGHYHYGVATLSNSLFHSGFNGIMYVGYRGDLPNWIKGGELVSIEGFDNVIKVKNIKQDMTLYFIPLSTSFSLTNYKPNFMLDLMDGPARGLDYMFYFDPDIVVKQPWACFEEWASCGIAVSEDVNSPLEELHPRRVGWRKYFKDYNLALKFKSNIYVNGGFIGVNKRNLEFLKLWKNIQDHMANAIGGLENSIFSNQTYKTTIPIKKGFQIFDKSDQDALNAAIECYKDDVSYIGLEGMGFKEGYNLMIHALGSPKPWKTNLLSRAIKGQQPRLTDVSYWRVNHTPFSAHSDFEIKRKKISILVAKIIGRFYSK</sequence>
<proteinExistence type="predicted"/>
<name>A0A9X1L859_9FLAO</name>
<dbReference type="SUPFAM" id="SSF53448">
    <property type="entry name" value="Nucleotide-diphospho-sugar transferases"/>
    <property type="match status" value="1"/>
</dbReference>
<dbReference type="EMBL" id="JAJAPX010000005">
    <property type="protein sequence ID" value="MCB4809209.1"/>
    <property type="molecule type" value="Genomic_DNA"/>
</dbReference>
<dbReference type="Proteomes" id="UP001139286">
    <property type="component" value="Unassembled WGS sequence"/>
</dbReference>
<accession>A0A9X1L859</accession>
<dbReference type="RefSeq" id="WP_226696587.1">
    <property type="nucleotide sequence ID" value="NZ_JAJAPX010000005.1"/>
</dbReference>
<organism evidence="1 2">
    <name type="scientific">Neotamlana sargassicola</name>
    <dbReference type="NCBI Taxonomy" id="2883125"/>
    <lineage>
        <taxon>Bacteria</taxon>
        <taxon>Pseudomonadati</taxon>
        <taxon>Bacteroidota</taxon>
        <taxon>Flavobacteriia</taxon>
        <taxon>Flavobacteriales</taxon>
        <taxon>Flavobacteriaceae</taxon>
        <taxon>Neotamlana</taxon>
    </lineage>
</organism>
<reference evidence="1" key="1">
    <citation type="submission" date="2021-10" db="EMBL/GenBank/DDBJ databases">
        <title>Tamlana sargassums sp. nov., and Tamlana laminarinivorans sp. nov., two new bacteria isolated from the brown alga.</title>
        <authorList>
            <person name="Li J."/>
        </authorList>
    </citation>
    <scope>NUCLEOTIDE SEQUENCE</scope>
    <source>
        <strain evidence="1">62-3</strain>
    </source>
</reference>
<dbReference type="InterPro" id="IPR029044">
    <property type="entry name" value="Nucleotide-diphossugar_trans"/>
</dbReference>
<evidence type="ECO:0000313" key="1">
    <source>
        <dbReference type="EMBL" id="MCB4809209.1"/>
    </source>
</evidence>